<accession>A0A0H3XMZ2</accession>
<keyword evidence="1" id="KW-0472">Membrane</keyword>
<feature type="transmembrane region" description="Helical" evidence="1">
    <location>
        <begin position="40"/>
        <end position="63"/>
    </location>
</feature>
<dbReference type="STRING" id="315358.SERIO_v1c09070"/>
<feature type="transmembrane region" description="Helical" evidence="1">
    <location>
        <begin position="120"/>
        <end position="150"/>
    </location>
</feature>
<proteinExistence type="predicted"/>
<dbReference type="KEGG" id="seri:SERIO_v1c09070"/>
<sequence length="599" mass="69266">MKNNVSHNPHPQRSQSQLPPRQRAFWAIISFAIFKVTKSITIWVLMLLAVLLFNAFLVTLLIISPTYSNFIVNFQYEVIIFSNIFLLIFILLGAIKFYGRELEDGTYLLLISKPYHRLTIFFLKLLALWICLAFFIGLILLTGYLISLVVYHVSLKPIFYLQILKLLVNLLKYTMMLSFLAVNGIICALSIFSSQIVILIVTIFCSLFLLGGLPYSLISTLSNNIEITFTDGGGTYPVSRLRETILFVEDLQDNKIANPVLTKKIYDFYAQDSPSDLQAIINGTDSNLLKKNRLLFYQSLGLTKKITVTFHANKITSWLGTYKNQNINDIISADQKASPSRDTTLDLTLGSDYGFKTSQELNSHNVIDQELLNLIASTKAQTPNWDYYYHYYLNNTNSLMLFNDNTYFTIDNLSYQEKNINPANIFKAIFSSNYEHVSSQYLASPDFIQSLDHYFKNPVFYVVKTLEDNILQKVYDYKILQLATVKINQDWKKYQNLTTVYQLITKFNLLEHWNQIWTTMISYEPYQFQPFANSFIDFDSQKNKLMSYQDFPLVLDAQHKIILQTKNYLKIKTLIYLYLAISICCLLLAIIIIARKSIT</sequence>
<reference evidence="2 3" key="1">
    <citation type="journal article" date="2015" name="Genome Biol. Evol.">
        <title>Found and Lost: The Fates of Horizontally Acquired Genes in Arthropod-Symbiotic Spiroplasma.</title>
        <authorList>
            <person name="Lo W.S."/>
            <person name="Gasparich G.E."/>
            <person name="Kuo C.H."/>
        </authorList>
    </citation>
    <scope>NUCLEOTIDE SEQUENCE [LARGE SCALE GENOMIC DNA]</scope>
    <source>
        <strain evidence="3">TDA-040725-5</strain>
    </source>
</reference>
<feature type="transmembrane region" description="Helical" evidence="1">
    <location>
        <begin position="78"/>
        <end position="99"/>
    </location>
</feature>
<organism evidence="2 3">
    <name type="scientific">Spiroplasma eriocheiris</name>
    <dbReference type="NCBI Taxonomy" id="315358"/>
    <lineage>
        <taxon>Bacteria</taxon>
        <taxon>Bacillati</taxon>
        <taxon>Mycoplasmatota</taxon>
        <taxon>Mollicutes</taxon>
        <taxon>Entomoplasmatales</taxon>
        <taxon>Spiroplasmataceae</taxon>
        <taxon>Spiroplasma</taxon>
    </lineage>
</organism>
<keyword evidence="1" id="KW-0812">Transmembrane</keyword>
<feature type="transmembrane region" description="Helical" evidence="1">
    <location>
        <begin position="196"/>
        <end position="218"/>
    </location>
</feature>
<keyword evidence="1" id="KW-1133">Transmembrane helix</keyword>
<evidence type="ECO:0000256" key="1">
    <source>
        <dbReference type="SAM" id="Phobius"/>
    </source>
</evidence>
<reference evidence="3" key="2">
    <citation type="submission" date="2015-06" db="EMBL/GenBank/DDBJ databases">
        <title>Complete genome sequence of Spiroplasma eriocheiris TDA-040725-5 (DSM 21848).</title>
        <authorList>
            <person name="Lo W.-S."/>
            <person name="Kuo C.-H."/>
        </authorList>
    </citation>
    <scope>NUCLEOTIDE SEQUENCE [LARGE SCALE GENOMIC DNA]</scope>
    <source>
        <strain evidence="3">TDA-040725-5</strain>
    </source>
</reference>
<keyword evidence="3" id="KW-1185">Reference proteome</keyword>
<protein>
    <submittedName>
        <fullName evidence="2">Uncharacterized protein</fullName>
    </submittedName>
</protein>
<name>A0A0H3XMZ2_9MOLU</name>
<feature type="transmembrane region" description="Helical" evidence="1">
    <location>
        <begin position="575"/>
        <end position="594"/>
    </location>
</feature>
<evidence type="ECO:0000313" key="2">
    <source>
        <dbReference type="EMBL" id="AKM54467.1"/>
    </source>
</evidence>
<dbReference type="AlphaFoldDB" id="A0A0H3XMZ2"/>
<dbReference type="EMBL" id="CP011856">
    <property type="protein sequence ID" value="AKM54467.1"/>
    <property type="molecule type" value="Genomic_DNA"/>
</dbReference>
<dbReference type="Proteomes" id="UP000035661">
    <property type="component" value="Chromosome"/>
</dbReference>
<dbReference type="PATRIC" id="fig|743698.3.peg.914"/>
<evidence type="ECO:0000313" key="3">
    <source>
        <dbReference type="Proteomes" id="UP000035661"/>
    </source>
</evidence>
<feature type="transmembrane region" description="Helical" evidence="1">
    <location>
        <begin position="170"/>
        <end position="189"/>
    </location>
</feature>
<gene>
    <name evidence="2" type="ORF">SERIO_v1c09070</name>
</gene>
<dbReference type="RefSeq" id="WP_053040854.1">
    <property type="nucleotide sequence ID" value="NZ_CP011856.1"/>
</dbReference>